<keyword evidence="2" id="KW-1185">Reference proteome</keyword>
<reference evidence="1" key="1">
    <citation type="submission" date="2021-07" db="EMBL/GenBank/DDBJ databases">
        <title>New genus and species of the family Alcaligenaceae.</title>
        <authorList>
            <person name="Hahn M.W."/>
        </authorList>
    </citation>
    <scope>NUCLEOTIDE SEQUENCE</scope>
    <source>
        <strain evidence="1">LF4-65</strain>
    </source>
</reference>
<dbReference type="Pfam" id="PF05973">
    <property type="entry name" value="Gp49"/>
    <property type="match status" value="1"/>
</dbReference>
<sequence>MEKKATPTLAARFYRSDVGGEPVRDWLKALPVAERKIIGEDIKTVQFGWPLGMPLVAHLESGIWEVRTRLSTRIARVLFVLDRDVMVLLHGFIKKEQKTPKPELDLAKERLKLLKRHK</sequence>
<evidence type="ECO:0000313" key="1">
    <source>
        <dbReference type="EMBL" id="MBZ1349425.1"/>
    </source>
</evidence>
<protein>
    <submittedName>
        <fullName evidence="1">Type II toxin-antitoxin system RelE/ParE family toxin</fullName>
    </submittedName>
</protein>
<proteinExistence type="predicted"/>
<name>A0A953N9Z1_9BURK</name>
<dbReference type="EMBL" id="JAHXRI010000004">
    <property type="protein sequence ID" value="MBZ1349425.1"/>
    <property type="molecule type" value="Genomic_DNA"/>
</dbReference>
<organism evidence="1 2">
    <name type="scientific">Zwartia hollandica</name>
    <dbReference type="NCBI Taxonomy" id="324606"/>
    <lineage>
        <taxon>Bacteria</taxon>
        <taxon>Pseudomonadati</taxon>
        <taxon>Pseudomonadota</taxon>
        <taxon>Betaproteobacteria</taxon>
        <taxon>Burkholderiales</taxon>
        <taxon>Alcaligenaceae</taxon>
        <taxon>Zwartia</taxon>
    </lineage>
</organism>
<gene>
    <name evidence="1" type="ORF">KZZ10_02090</name>
</gene>
<dbReference type="AlphaFoldDB" id="A0A953N9Z1"/>
<evidence type="ECO:0000313" key="2">
    <source>
        <dbReference type="Proteomes" id="UP000739565"/>
    </source>
</evidence>
<comment type="caution">
    <text evidence="1">The sequence shown here is derived from an EMBL/GenBank/DDBJ whole genome shotgun (WGS) entry which is preliminary data.</text>
</comment>
<dbReference type="Proteomes" id="UP000739565">
    <property type="component" value="Unassembled WGS sequence"/>
</dbReference>
<accession>A0A953N9Z1</accession>
<dbReference type="InterPro" id="IPR009241">
    <property type="entry name" value="HigB-like"/>
</dbReference>